<dbReference type="InterPro" id="IPR006089">
    <property type="entry name" value="Acyl-CoA_DH_CS"/>
</dbReference>
<keyword evidence="5 10" id="KW-0560">Oxidoreductase</keyword>
<name>A0A0D6PGU6_9PROT</name>
<dbReference type="Pfam" id="PF02770">
    <property type="entry name" value="Acyl-CoA_dh_M"/>
    <property type="match status" value="1"/>
</dbReference>
<dbReference type="InterPro" id="IPR036250">
    <property type="entry name" value="AcylCo_DH-like_C"/>
</dbReference>
<feature type="domain" description="Acyl-CoA oxidase/dehydrogenase middle" evidence="12">
    <location>
        <begin position="126"/>
        <end position="219"/>
    </location>
</feature>
<comment type="catalytic activity">
    <reaction evidence="6">
        <text>3-sulfinopropanoyl-CoA + H2O = propanoyl-CoA + sulfite + H(+)</text>
        <dbReference type="Rhea" id="RHEA:41624"/>
        <dbReference type="ChEBI" id="CHEBI:15377"/>
        <dbReference type="ChEBI" id="CHEBI:15378"/>
        <dbReference type="ChEBI" id="CHEBI:17359"/>
        <dbReference type="ChEBI" id="CHEBI:57392"/>
        <dbReference type="ChEBI" id="CHEBI:78349"/>
        <dbReference type="EC" id="3.13.1.4"/>
    </reaction>
    <physiologicalReaction direction="left-to-right" evidence="6">
        <dbReference type="Rhea" id="RHEA:41625"/>
    </physiologicalReaction>
</comment>
<evidence type="ECO:0000256" key="10">
    <source>
        <dbReference type="RuleBase" id="RU362125"/>
    </source>
</evidence>
<dbReference type="Pfam" id="PF02771">
    <property type="entry name" value="Acyl-CoA_dh_N"/>
    <property type="match status" value="1"/>
</dbReference>
<gene>
    <name evidence="14" type="ORF">Aam_066_054</name>
</gene>
<evidence type="ECO:0000256" key="7">
    <source>
        <dbReference type="ARBA" id="ARBA00066461"/>
    </source>
</evidence>
<dbReference type="Gene3D" id="1.20.140.10">
    <property type="entry name" value="Butyryl-CoA Dehydrogenase, subunit A, domain 3"/>
    <property type="match status" value="1"/>
</dbReference>
<evidence type="ECO:0000313" key="15">
    <source>
        <dbReference type="Proteomes" id="UP000032668"/>
    </source>
</evidence>
<keyword evidence="4 10" id="KW-0274">FAD</keyword>
<dbReference type="InterPro" id="IPR009075">
    <property type="entry name" value="AcylCo_DH/oxidase_C"/>
</dbReference>
<comment type="cofactor">
    <cofactor evidence="1 10">
        <name>FAD</name>
        <dbReference type="ChEBI" id="CHEBI:57692"/>
    </cofactor>
</comment>
<dbReference type="InterPro" id="IPR013786">
    <property type="entry name" value="AcylCoA_DH/ox_N"/>
</dbReference>
<feature type="domain" description="Acyl-CoA dehydrogenase/oxidase C-terminal" evidence="11">
    <location>
        <begin position="232"/>
        <end position="380"/>
    </location>
</feature>
<dbReference type="InterPro" id="IPR006091">
    <property type="entry name" value="Acyl-CoA_Oxase/DH_mid-dom"/>
</dbReference>
<dbReference type="Gene3D" id="2.40.110.10">
    <property type="entry name" value="Butyryl-CoA Dehydrogenase, subunit A, domain 2"/>
    <property type="match status" value="1"/>
</dbReference>
<sequence length="383" mass="40422">MNNTPLPAGLNEMDLAAIETVRRVAEKILAPEAATVDETSSFPAAQLHALAEIGVLGINLPEQWGGPGLSALALSACVEAVAAGCASTASALTAHFLATDAILLGGDDALRARILPKASTGEVLGAFALTEPRAGSNPVDMRCTARKTDSGYHVSGVKHFISNGAVADFIVVFAITDASAGHKGISAFLVEQNTPGLIASQPERTMGLRGGHVFELSFDCEIPAENRIGQEGSGFRTAMKVLDNGRVEVASMCLGIAQSALDAALGWVKQRMIGGQPLAGYQGIQWMLADMATQLRAARLLTEDAAAKRAQGIRFSQEASMAKLFAAEAAGRIADTALQIHGGYGFVRDLPLERHVRDLRIMRIYEGSSEVQRTIIARHLINQ</sequence>
<dbReference type="PROSITE" id="PS00073">
    <property type="entry name" value="ACYL_COA_DH_2"/>
    <property type="match status" value="1"/>
</dbReference>
<dbReference type="Proteomes" id="UP000032668">
    <property type="component" value="Unassembled WGS sequence"/>
</dbReference>
<dbReference type="Pfam" id="PF00441">
    <property type="entry name" value="Acyl-CoA_dh_1"/>
    <property type="match status" value="1"/>
</dbReference>
<dbReference type="FunFam" id="1.20.140.10:FF:000004">
    <property type="entry name" value="Acyl-CoA dehydrogenase FadE25"/>
    <property type="match status" value="1"/>
</dbReference>
<comment type="similarity">
    <text evidence="2 10">Belongs to the acyl-CoA dehydrogenase family.</text>
</comment>
<keyword evidence="3 10" id="KW-0285">Flavoprotein</keyword>
<protein>
    <recommendedName>
        <fullName evidence="8">3-sulfinopropanoyl-CoA desulfinase</fullName>
        <ecNumber evidence="7">3.13.1.4</ecNumber>
    </recommendedName>
    <alternativeName>
        <fullName evidence="9">3-sulfinopropionyl coenzyme A desulfinase</fullName>
    </alternativeName>
</protein>
<dbReference type="Gene3D" id="1.10.540.10">
    <property type="entry name" value="Acyl-CoA dehydrogenase/oxidase, N-terminal domain"/>
    <property type="match status" value="1"/>
</dbReference>
<evidence type="ECO:0000259" key="12">
    <source>
        <dbReference type="Pfam" id="PF02770"/>
    </source>
</evidence>
<dbReference type="GO" id="GO:0003995">
    <property type="term" value="F:acyl-CoA dehydrogenase activity"/>
    <property type="evidence" value="ECO:0007669"/>
    <property type="project" value="InterPro"/>
</dbReference>
<dbReference type="InterPro" id="IPR046373">
    <property type="entry name" value="Acyl-CoA_Oxase/DH_mid-dom_sf"/>
</dbReference>
<dbReference type="RefSeq" id="WP_048879370.1">
    <property type="nucleotide sequence ID" value="NZ_BANC01000064.1"/>
</dbReference>
<evidence type="ECO:0000259" key="13">
    <source>
        <dbReference type="Pfam" id="PF02771"/>
    </source>
</evidence>
<dbReference type="AlphaFoldDB" id="A0A0D6PGU6"/>
<organism evidence="14 15">
    <name type="scientific">Acidocella aminolytica 101 = DSM 11237</name>
    <dbReference type="NCBI Taxonomy" id="1120923"/>
    <lineage>
        <taxon>Bacteria</taxon>
        <taxon>Pseudomonadati</taxon>
        <taxon>Pseudomonadota</taxon>
        <taxon>Alphaproteobacteria</taxon>
        <taxon>Acetobacterales</taxon>
        <taxon>Acidocellaceae</taxon>
        <taxon>Acidocella</taxon>
    </lineage>
</organism>
<evidence type="ECO:0000256" key="3">
    <source>
        <dbReference type="ARBA" id="ARBA00022630"/>
    </source>
</evidence>
<dbReference type="EMBL" id="BANC01000064">
    <property type="protein sequence ID" value="GAN80990.1"/>
    <property type="molecule type" value="Genomic_DNA"/>
</dbReference>
<evidence type="ECO:0000256" key="6">
    <source>
        <dbReference type="ARBA" id="ARBA00052938"/>
    </source>
</evidence>
<evidence type="ECO:0000256" key="4">
    <source>
        <dbReference type="ARBA" id="ARBA00022827"/>
    </source>
</evidence>
<dbReference type="EC" id="3.13.1.4" evidence="7"/>
<evidence type="ECO:0000259" key="11">
    <source>
        <dbReference type="Pfam" id="PF00441"/>
    </source>
</evidence>
<keyword evidence="15" id="KW-1185">Reference proteome</keyword>
<accession>A0A0D6PGU6</accession>
<dbReference type="InterPro" id="IPR009100">
    <property type="entry name" value="AcylCoA_DH/oxidase_NM_dom_sf"/>
</dbReference>
<comment type="caution">
    <text evidence="14">The sequence shown here is derived from an EMBL/GenBank/DDBJ whole genome shotgun (WGS) entry which is preliminary data.</text>
</comment>
<proteinExistence type="inferred from homology"/>
<dbReference type="PANTHER" id="PTHR43884">
    <property type="entry name" value="ACYL-COA DEHYDROGENASE"/>
    <property type="match status" value="1"/>
</dbReference>
<evidence type="ECO:0000256" key="8">
    <source>
        <dbReference type="ARBA" id="ARBA00068311"/>
    </source>
</evidence>
<dbReference type="PANTHER" id="PTHR43884:SF12">
    <property type="entry name" value="ISOVALERYL-COA DEHYDROGENASE, MITOCHONDRIAL-RELATED"/>
    <property type="match status" value="1"/>
</dbReference>
<evidence type="ECO:0000256" key="2">
    <source>
        <dbReference type="ARBA" id="ARBA00009347"/>
    </source>
</evidence>
<evidence type="ECO:0000313" key="14">
    <source>
        <dbReference type="EMBL" id="GAN80990.1"/>
    </source>
</evidence>
<dbReference type="PIRSF" id="PIRSF016578">
    <property type="entry name" value="HsaA"/>
    <property type="match status" value="1"/>
</dbReference>
<dbReference type="SUPFAM" id="SSF47203">
    <property type="entry name" value="Acyl-CoA dehydrogenase C-terminal domain-like"/>
    <property type="match status" value="1"/>
</dbReference>
<dbReference type="FunFam" id="2.40.110.10:FF:000002">
    <property type="entry name" value="Acyl-CoA dehydrogenase fadE12"/>
    <property type="match status" value="1"/>
</dbReference>
<feature type="domain" description="Acyl-CoA dehydrogenase/oxidase N-terminal" evidence="13">
    <location>
        <begin position="16"/>
        <end position="122"/>
    </location>
</feature>
<reference evidence="14 15" key="1">
    <citation type="submission" date="2012-11" db="EMBL/GenBank/DDBJ databases">
        <title>Whole genome sequence of Acidocella aminolytica 101 = DSM 11237.</title>
        <authorList>
            <person name="Azuma Y."/>
            <person name="Higashiura N."/>
            <person name="Hirakawa H."/>
            <person name="Matsushita K."/>
        </authorList>
    </citation>
    <scope>NUCLEOTIDE SEQUENCE [LARGE SCALE GENOMIC DNA]</scope>
    <source>
        <strain evidence="15">101 / DSM 11237</strain>
    </source>
</reference>
<evidence type="ECO:0000256" key="9">
    <source>
        <dbReference type="ARBA" id="ARBA00075603"/>
    </source>
</evidence>
<evidence type="ECO:0000256" key="1">
    <source>
        <dbReference type="ARBA" id="ARBA00001974"/>
    </source>
</evidence>
<dbReference type="GO" id="GO:0050660">
    <property type="term" value="F:flavin adenine dinucleotide binding"/>
    <property type="evidence" value="ECO:0007669"/>
    <property type="project" value="InterPro"/>
</dbReference>
<dbReference type="SUPFAM" id="SSF56645">
    <property type="entry name" value="Acyl-CoA dehydrogenase NM domain-like"/>
    <property type="match status" value="1"/>
</dbReference>
<evidence type="ECO:0000256" key="5">
    <source>
        <dbReference type="ARBA" id="ARBA00023002"/>
    </source>
</evidence>
<dbReference type="InterPro" id="IPR037069">
    <property type="entry name" value="AcylCoA_DH/ox_N_sf"/>
</dbReference>
<dbReference type="STRING" id="1120923.SAMN02746095_02783"/>